<protein>
    <submittedName>
        <fullName evidence="1">Uncharacterized protein</fullName>
    </submittedName>
</protein>
<evidence type="ECO:0000313" key="1">
    <source>
        <dbReference type="EMBL" id="GJA56306.1"/>
    </source>
</evidence>
<gene>
    <name evidence="1" type="ORF">KAM348_37290</name>
</gene>
<dbReference type="EMBL" id="BPNL01000062">
    <property type="protein sequence ID" value="GJA56306.1"/>
    <property type="molecule type" value="Genomic_DNA"/>
</dbReference>
<dbReference type="AlphaFoldDB" id="A0AAI9KVT6"/>
<evidence type="ECO:0000313" key="2">
    <source>
        <dbReference type="Proteomes" id="UP000887009"/>
    </source>
</evidence>
<accession>A0AAI9KVT6</accession>
<proteinExistence type="predicted"/>
<name>A0AAI9KVT6_AERCA</name>
<comment type="caution">
    <text evidence="1">The sequence shown here is derived from an EMBL/GenBank/DDBJ whole genome shotgun (WGS) entry which is preliminary data.</text>
</comment>
<reference evidence="1" key="1">
    <citation type="submission" date="2021-07" db="EMBL/GenBank/DDBJ databases">
        <title>Draft genome sequence of carbapenem-resistant Aeromonas spp. in Japan.</title>
        <authorList>
            <person name="Maehana S."/>
            <person name="Suzuki M."/>
            <person name="Kitasato H."/>
        </authorList>
    </citation>
    <scope>NUCLEOTIDE SEQUENCE</scope>
    <source>
        <strain evidence="1">KAM348</strain>
    </source>
</reference>
<dbReference type="Proteomes" id="UP000887009">
    <property type="component" value="Unassembled WGS sequence"/>
</dbReference>
<sequence length="49" mass="5639">MQVVSGRVDRPTVHFEAPPRATLDDQLAEFIPWFNQTRHDPAYSGEVEQ</sequence>
<organism evidence="1 2">
    <name type="scientific">Aeromonas caviae</name>
    <name type="common">Aeromonas punctata</name>
    <dbReference type="NCBI Taxonomy" id="648"/>
    <lineage>
        <taxon>Bacteria</taxon>
        <taxon>Pseudomonadati</taxon>
        <taxon>Pseudomonadota</taxon>
        <taxon>Gammaproteobacteria</taxon>
        <taxon>Aeromonadales</taxon>
        <taxon>Aeromonadaceae</taxon>
        <taxon>Aeromonas</taxon>
    </lineage>
</organism>